<evidence type="ECO:0000256" key="5">
    <source>
        <dbReference type="ARBA" id="ARBA00023049"/>
    </source>
</evidence>
<dbReference type="Gene3D" id="3.30.2010.10">
    <property type="entry name" value="Metalloproteases ('zincins'), catalytic domain"/>
    <property type="match status" value="1"/>
</dbReference>
<proteinExistence type="inferred from homology"/>
<evidence type="ECO:0000259" key="8">
    <source>
        <dbReference type="Pfam" id="PF01435"/>
    </source>
</evidence>
<comment type="similarity">
    <text evidence="6">Belongs to the peptidase M48 family.</text>
</comment>
<sequence>MMIEKTNFYLNFRSLQKRIFYPLISVVIAFSLCFTTPSAALGVSIWDILFQGAQIIQISNISDKQEVQLGRQINQQLLRRDVKLYRNSQINNYVKRIGKRLAAHNTRRKIPYTFQVVKDNSINAFATAGGYVYINTGLIKAADNEAELASVVAHEIAHIEGKHVVKQMRKTAIARGLATAAGVENSKLVQLGVELGFRRPNSRGAERDADRRGLRMLTDAGYAPQGMVSFMNKLKSKSRSRTPSFLSTHPSPANRVQYLQNRINSQRSKGNDGLSRTAYRRNVRPLL</sequence>
<dbReference type="GO" id="GO:0051603">
    <property type="term" value="P:proteolysis involved in protein catabolic process"/>
    <property type="evidence" value="ECO:0007669"/>
    <property type="project" value="TreeGrafter"/>
</dbReference>
<protein>
    <recommendedName>
        <fullName evidence="8">Peptidase M48 domain-containing protein</fullName>
    </recommendedName>
</protein>
<evidence type="ECO:0000313" key="10">
    <source>
        <dbReference type="Proteomes" id="UP000218418"/>
    </source>
</evidence>
<dbReference type="OrthoDB" id="9810445at2"/>
<keyword evidence="5 6" id="KW-0482">Metalloprotease</keyword>
<dbReference type="CDD" id="cd07333">
    <property type="entry name" value="M48C_bepA_like"/>
    <property type="match status" value="1"/>
</dbReference>
<dbReference type="InterPro" id="IPR001915">
    <property type="entry name" value="Peptidase_M48"/>
</dbReference>
<evidence type="ECO:0000256" key="2">
    <source>
        <dbReference type="ARBA" id="ARBA00022723"/>
    </source>
</evidence>
<evidence type="ECO:0000256" key="1">
    <source>
        <dbReference type="ARBA" id="ARBA00022670"/>
    </source>
</evidence>
<comment type="cofactor">
    <cofactor evidence="6">
        <name>Zn(2+)</name>
        <dbReference type="ChEBI" id="CHEBI:29105"/>
    </cofactor>
    <text evidence="6">Binds 1 zinc ion per subunit.</text>
</comment>
<dbReference type="GO" id="GO:0004222">
    <property type="term" value="F:metalloendopeptidase activity"/>
    <property type="evidence" value="ECO:0007669"/>
    <property type="project" value="InterPro"/>
</dbReference>
<organism evidence="9 10">
    <name type="scientific">Calothrix parasitica NIES-267</name>
    <dbReference type="NCBI Taxonomy" id="1973488"/>
    <lineage>
        <taxon>Bacteria</taxon>
        <taxon>Bacillati</taxon>
        <taxon>Cyanobacteriota</taxon>
        <taxon>Cyanophyceae</taxon>
        <taxon>Nostocales</taxon>
        <taxon>Calotrichaceae</taxon>
        <taxon>Calothrix</taxon>
    </lineage>
</organism>
<feature type="region of interest" description="Disordered" evidence="7">
    <location>
        <begin position="264"/>
        <end position="287"/>
    </location>
</feature>
<dbReference type="Proteomes" id="UP000218418">
    <property type="component" value="Chromosome"/>
</dbReference>
<name>A0A1Z4LVB8_9CYAN</name>
<dbReference type="GO" id="GO:0016020">
    <property type="term" value="C:membrane"/>
    <property type="evidence" value="ECO:0007669"/>
    <property type="project" value="TreeGrafter"/>
</dbReference>
<evidence type="ECO:0000313" key="9">
    <source>
        <dbReference type="EMBL" id="BAY85176.1"/>
    </source>
</evidence>
<keyword evidence="10" id="KW-1185">Reference proteome</keyword>
<keyword evidence="1 6" id="KW-0645">Protease</keyword>
<dbReference type="InterPro" id="IPR051156">
    <property type="entry name" value="Mito/Outer_Membr_Metalloprot"/>
</dbReference>
<dbReference type="GO" id="GO:0046872">
    <property type="term" value="F:metal ion binding"/>
    <property type="evidence" value="ECO:0007669"/>
    <property type="project" value="UniProtKB-KW"/>
</dbReference>
<feature type="domain" description="Peptidase M48" evidence="8">
    <location>
        <begin position="91"/>
        <end position="262"/>
    </location>
</feature>
<gene>
    <name evidence="9" type="ORF">NIES267_46750</name>
</gene>
<evidence type="ECO:0000256" key="4">
    <source>
        <dbReference type="ARBA" id="ARBA00022833"/>
    </source>
</evidence>
<dbReference type="EMBL" id="AP018227">
    <property type="protein sequence ID" value="BAY85176.1"/>
    <property type="molecule type" value="Genomic_DNA"/>
</dbReference>
<dbReference type="PANTHER" id="PTHR22726:SF1">
    <property type="entry name" value="METALLOENDOPEPTIDASE OMA1, MITOCHONDRIAL"/>
    <property type="match status" value="1"/>
</dbReference>
<dbReference type="AlphaFoldDB" id="A0A1Z4LVB8"/>
<evidence type="ECO:0000256" key="3">
    <source>
        <dbReference type="ARBA" id="ARBA00022801"/>
    </source>
</evidence>
<keyword evidence="4 6" id="KW-0862">Zinc</keyword>
<keyword evidence="2" id="KW-0479">Metal-binding</keyword>
<feature type="compositionally biased region" description="Basic residues" evidence="7">
    <location>
        <begin position="278"/>
        <end position="287"/>
    </location>
</feature>
<keyword evidence="3 6" id="KW-0378">Hydrolase</keyword>
<evidence type="ECO:0000256" key="7">
    <source>
        <dbReference type="SAM" id="MobiDB-lite"/>
    </source>
</evidence>
<evidence type="ECO:0000256" key="6">
    <source>
        <dbReference type="RuleBase" id="RU003983"/>
    </source>
</evidence>
<dbReference type="PANTHER" id="PTHR22726">
    <property type="entry name" value="METALLOENDOPEPTIDASE OMA1"/>
    <property type="match status" value="1"/>
</dbReference>
<accession>A0A1Z4LVB8</accession>
<dbReference type="Pfam" id="PF01435">
    <property type="entry name" value="Peptidase_M48"/>
    <property type="match status" value="1"/>
</dbReference>
<reference evidence="9 10" key="1">
    <citation type="submission" date="2017-06" db="EMBL/GenBank/DDBJ databases">
        <title>Genome sequencing of cyanobaciteial culture collection at National Institute for Environmental Studies (NIES).</title>
        <authorList>
            <person name="Hirose Y."/>
            <person name="Shimura Y."/>
            <person name="Fujisawa T."/>
            <person name="Nakamura Y."/>
            <person name="Kawachi M."/>
        </authorList>
    </citation>
    <scope>NUCLEOTIDE SEQUENCE [LARGE SCALE GENOMIC DNA]</scope>
    <source>
        <strain evidence="9 10">NIES-267</strain>
    </source>
</reference>